<evidence type="ECO:0000256" key="5">
    <source>
        <dbReference type="ARBA" id="ARBA00022490"/>
    </source>
</evidence>
<comment type="subcellular location">
    <subcellularLocation>
        <location evidence="1">Cytoplasm</location>
    </subcellularLocation>
</comment>
<organism evidence="10 11">
    <name type="scientific">Leptobrachium leishanense</name>
    <name type="common">Leishan spiny toad</name>
    <dbReference type="NCBI Taxonomy" id="445787"/>
    <lineage>
        <taxon>Eukaryota</taxon>
        <taxon>Metazoa</taxon>
        <taxon>Chordata</taxon>
        <taxon>Craniata</taxon>
        <taxon>Vertebrata</taxon>
        <taxon>Euteleostomi</taxon>
        <taxon>Amphibia</taxon>
        <taxon>Batrachia</taxon>
        <taxon>Anura</taxon>
        <taxon>Pelobatoidea</taxon>
        <taxon>Megophryidae</taxon>
        <taxon>Leptobrachium</taxon>
    </lineage>
</organism>
<evidence type="ECO:0000256" key="1">
    <source>
        <dbReference type="ARBA" id="ARBA00004496"/>
    </source>
</evidence>
<dbReference type="InterPro" id="IPR009079">
    <property type="entry name" value="4_helix_cytokine-like_core"/>
</dbReference>
<dbReference type="Ensembl" id="ENSLLET00000036985.1">
    <property type="protein sequence ID" value="ENSLLEP00000035628.1"/>
    <property type="gene ID" value="ENSLLEG00000022565.1"/>
</dbReference>
<comment type="function">
    <text evidence="9">CNTF is a survival factor for various neuronal cell types. Seems to prevent the degeneration of motor axons after axotomy.</text>
</comment>
<keyword evidence="5" id="KW-0963">Cytoplasm</keyword>
<dbReference type="PANTHER" id="PTHR15196:SF0">
    <property type="entry name" value="CILIARY NEUROTROPHIC FACTOR"/>
    <property type="match status" value="1"/>
</dbReference>
<dbReference type="GO" id="GO:0030154">
    <property type="term" value="P:cell differentiation"/>
    <property type="evidence" value="ECO:0007669"/>
    <property type="project" value="UniProtKB-KW"/>
</dbReference>
<evidence type="ECO:0000256" key="8">
    <source>
        <dbReference type="ARBA" id="ARBA00023030"/>
    </source>
</evidence>
<evidence type="ECO:0000256" key="4">
    <source>
        <dbReference type="ARBA" id="ARBA00022473"/>
    </source>
</evidence>
<dbReference type="SUPFAM" id="SSF47266">
    <property type="entry name" value="4-helical cytokines"/>
    <property type="match status" value="1"/>
</dbReference>
<keyword evidence="6" id="KW-0221">Differentiation</keyword>
<evidence type="ECO:0000256" key="9">
    <source>
        <dbReference type="ARBA" id="ARBA00025427"/>
    </source>
</evidence>
<dbReference type="GO" id="GO:0005737">
    <property type="term" value="C:cytoplasm"/>
    <property type="evidence" value="ECO:0007669"/>
    <property type="project" value="UniProtKB-SubCell"/>
</dbReference>
<name>A0A8C5WG26_9ANUR</name>
<dbReference type="GO" id="GO:0070120">
    <property type="term" value="P:ciliary neurotrophic factor-mediated signaling pathway"/>
    <property type="evidence" value="ECO:0007669"/>
    <property type="project" value="InterPro"/>
</dbReference>
<keyword evidence="11" id="KW-1185">Reference proteome</keyword>
<dbReference type="PANTHER" id="PTHR15196">
    <property type="entry name" value="CILIARY NEUROTROPHIC FACTOR"/>
    <property type="match status" value="1"/>
</dbReference>
<dbReference type="OrthoDB" id="9510890at2759"/>
<evidence type="ECO:0000256" key="7">
    <source>
        <dbReference type="ARBA" id="ARBA00022902"/>
    </source>
</evidence>
<evidence type="ECO:0000313" key="10">
    <source>
        <dbReference type="Ensembl" id="ENSLLEP00000035628.1"/>
    </source>
</evidence>
<dbReference type="GO" id="GO:0007399">
    <property type="term" value="P:nervous system development"/>
    <property type="evidence" value="ECO:0007669"/>
    <property type="project" value="UniProtKB-KW"/>
</dbReference>
<dbReference type="Pfam" id="PF01110">
    <property type="entry name" value="CNTF"/>
    <property type="match status" value="1"/>
</dbReference>
<dbReference type="GeneTree" id="ENSGT00420000029890"/>
<dbReference type="Gene3D" id="1.20.1250.10">
    <property type="match status" value="1"/>
</dbReference>
<sequence length="198" mass="22928">MDANGAHHDPFALGIQQLRKIRVDLIPLMEKYVQIQGFDDLDFSRESASVEIGNWTEMAAEERLIANLSAFLELERQLKRVVEEQKDLLHPREHVFHGDLHSLLGQVGALREHLEQIGSILGLCDQWSSDITEVGATGGSMFEKKVRGYKVLRDLSVWSVRSVRDLRKLQRERERYMRESMKEVETLMERVETEIGRE</sequence>
<evidence type="ECO:0000256" key="3">
    <source>
        <dbReference type="ARBA" id="ARBA00015150"/>
    </source>
</evidence>
<keyword evidence="7" id="KW-0524">Neurogenesis</keyword>
<evidence type="ECO:0000256" key="2">
    <source>
        <dbReference type="ARBA" id="ARBA00007988"/>
    </source>
</evidence>
<dbReference type="AlphaFoldDB" id="A0A8C5WG26"/>
<dbReference type="Proteomes" id="UP000694569">
    <property type="component" value="Unplaced"/>
</dbReference>
<dbReference type="InterPro" id="IPR000151">
    <property type="entry name" value="Ciliary_neurotrophic_fac_CNTF"/>
</dbReference>
<reference evidence="10" key="2">
    <citation type="submission" date="2025-09" db="UniProtKB">
        <authorList>
            <consortium name="Ensembl"/>
        </authorList>
    </citation>
    <scope>IDENTIFICATION</scope>
</reference>
<keyword evidence="4" id="KW-0217">Developmental protein</keyword>
<reference evidence="10" key="1">
    <citation type="submission" date="2025-08" db="UniProtKB">
        <authorList>
            <consortium name="Ensembl"/>
        </authorList>
    </citation>
    <scope>IDENTIFICATION</scope>
</reference>
<comment type="similarity">
    <text evidence="2">Belongs to the CNTF family.</text>
</comment>
<proteinExistence type="inferred from homology"/>
<dbReference type="GO" id="GO:0043524">
    <property type="term" value="P:negative regulation of neuron apoptotic process"/>
    <property type="evidence" value="ECO:0007669"/>
    <property type="project" value="InterPro"/>
</dbReference>
<accession>A0A8C5WG26</accession>
<dbReference type="GO" id="GO:0005127">
    <property type="term" value="F:ciliary neurotrophic factor receptor binding"/>
    <property type="evidence" value="ECO:0007669"/>
    <property type="project" value="InterPro"/>
</dbReference>
<evidence type="ECO:0000313" key="11">
    <source>
        <dbReference type="Proteomes" id="UP000694569"/>
    </source>
</evidence>
<keyword evidence="8" id="KW-0339">Growth factor</keyword>
<evidence type="ECO:0000256" key="6">
    <source>
        <dbReference type="ARBA" id="ARBA00022782"/>
    </source>
</evidence>
<protein>
    <recommendedName>
        <fullName evidence="3">Ciliary neurotrophic factor</fullName>
    </recommendedName>
</protein>
<dbReference type="GO" id="GO:0008083">
    <property type="term" value="F:growth factor activity"/>
    <property type="evidence" value="ECO:0007669"/>
    <property type="project" value="UniProtKB-KW"/>
</dbReference>